<accession>A0A1M6DGA8</accession>
<organism evidence="1 2">
    <name type="scientific">Flavobacterium terrae</name>
    <dbReference type="NCBI Taxonomy" id="415425"/>
    <lineage>
        <taxon>Bacteria</taxon>
        <taxon>Pseudomonadati</taxon>
        <taxon>Bacteroidota</taxon>
        <taxon>Flavobacteriia</taxon>
        <taxon>Flavobacteriales</taxon>
        <taxon>Flavobacteriaceae</taxon>
        <taxon>Flavobacterium</taxon>
    </lineage>
</organism>
<dbReference type="STRING" id="415425.SAMN05444363_1427"/>
<proteinExistence type="predicted"/>
<protein>
    <submittedName>
        <fullName evidence="1">Uncharacterized protein</fullName>
    </submittedName>
</protein>
<dbReference type="RefSeq" id="WP_073309917.1">
    <property type="nucleotide sequence ID" value="NZ_FQZI01000002.1"/>
</dbReference>
<dbReference type="Proteomes" id="UP000184488">
    <property type="component" value="Unassembled WGS sequence"/>
</dbReference>
<reference evidence="2" key="1">
    <citation type="submission" date="2016-11" db="EMBL/GenBank/DDBJ databases">
        <authorList>
            <person name="Varghese N."/>
            <person name="Submissions S."/>
        </authorList>
    </citation>
    <scope>NUCLEOTIDE SEQUENCE [LARGE SCALE GENOMIC DNA]</scope>
    <source>
        <strain evidence="2">DSM 18829</strain>
    </source>
</reference>
<gene>
    <name evidence="1" type="ORF">SAMN05444363_1427</name>
</gene>
<sequence length="78" mass="9114">MFLKYQALILLTVVASQCENKNLIKDCPEEKIINTMPTVGDFNQPKEYYIYKGERKEINEFDATWISENCKVPVTEVH</sequence>
<dbReference type="AlphaFoldDB" id="A0A1M6DGA8"/>
<dbReference type="EMBL" id="FQZI01000002">
    <property type="protein sequence ID" value="SHI72153.1"/>
    <property type="molecule type" value="Genomic_DNA"/>
</dbReference>
<evidence type="ECO:0000313" key="1">
    <source>
        <dbReference type="EMBL" id="SHI72153.1"/>
    </source>
</evidence>
<dbReference type="OrthoDB" id="712353at2"/>
<keyword evidence="2" id="KW-1185">Reference proteome</keyword>
<name>A0A1M6DGA8_9FLAO</name>
<evidence type="ECO:0000313" key="2">
    <source>
        <dbReference type="Proteomes" id="UP000184488"/>
    </source>
</evidence>